<keyword evidence="2" id="KW-1133">Transmembrane helix</keyword>
<proteinExistence type="predicted"/>
<evidence type="ECO:0000256" key="2">
    <source>
        <dbReference type="SAM" id="Phobius"/>
    </source>
</evidence>
<dbReference type="AlphaFoldDB" id="A0A498LT19"/>
<evidence type="ECO:0000313" key="4">
    <source>
        <dbReference type="Proteomes" id="UP000290572"/>
    </source>
</evidence>
<gene>
    <name evidence="3" type="ORF">ROHU_010537</name>
</gene>
<organism evidence="3 4">
    <name type="scientific">Labeo rohita</name>
    <name type="common">Indian major carp</name>
    <name type="synonym">Cyprinus rohita</name>
    <dbReference type="NCBI Taxonomy" id="84645"/>
    <lineage>
        <taxon>Eukaryota</taxon>
        <taxon>Metazoa</taxon>
        <taxon>Chordata</taxon>
        <taxon>Craniata</taxon>
        <taxon>Vertebrata</taxon>
        <taxon>Euteleostomi</taxon>
        <taxon>Actinopterygii</taxon>
        <taxon>Neopterygii</taxon>
        <taxon>Teleostei</taxon>
        <taxon>Ostariophysi</taxon>
        <taxon>Cypriniformes</taxon>
        <taxon>Cyprinidae</taxon>
        <taxon>Labeoninae</taxon>
        <taxon>Labeonini</taxon>
        <taxon>Labeo</taxon>
    </lineage>
</organism>
<evidence type="ECO:0000313" key="3">
    <source>
        <dbReference type="EMBL" id="RXN11618.1"/>
    </source>
</evidence>
<dbReference type="Gene3D" id="2.60.40.10">
    <property type="entry name" value="Immunoglobulins"/>
    <property type="match status" value="1"/>
</dbReference>
<dbReference type="EMBL" id="QBIY01013120">
    <property type="protein sequence ID" value="RXN11618.1"/>
    <property type="molecule type" value="Genomic_DNA"/>
</dbReference>
<dbReference type="InterPro" id="IPR013783">
    <property type="entry name" value="Ig-like_fold"/>
</dbReference>
<dbReference type="Proteomes" id="UP000290572">
    <property type="component" value="Unassembled WGS sequence"/>
</dbReference>
<accession>A0A498LT19</accession>
<dbReference type="STRING" id="84645.A0A498LT19"/>
<protein>
    <submittedName>
        <fullName evidence="3">T-cell surface antigen CD2-like protein</fullName>
    </submittedName>
</protein>
<keyword evidence="2" id="KW-0472">Membrane</keyword>
<feature type="region of interest" description="Disordered" evidence="1">
    <location>
        <begin position="203"/>
        <end position="247"/>
    </location>
</feature>
<keyword evidence="2" id="KW-0812">Transmembrane</keyword>
<keyword evidence="4" id="KW-1185">Reference proteome</keyword>
<evidence type="ECO:0000256" key="1">
    <source>
        <dbReference type="SAM" id="MobiDB-lite"/>
    </source>
</evidence>
<feature type="compositionally biased region" description="Polar residues" evidence="1">
    <location>
        <begin position="206"/>
        <end position="229"/>
    </location>
</feature>
<name>A0A498LT19_LABRO</name>
<reference evidence="3 4" key="1">
    <citation type="submission" date="2018-03" db="EMBL/GenBank/DDBJ databases">
        <title>Draft genome sequence of Rohu Carp (Labeo rohita).</title>
        <authorList>
            <person name="Das P."/>
            <person name="Kushwaha B."/>
            <person name="Joshi C.G."/>
            <person name="Kumar D."/>
            <person name="Nagpure N.S."/>
            <person name="Sahoo L."/>
            <person name="Das S.P."/>
            <person name="Bit A."/>
            <person name="Patnaik S."/>
            <person name="Meher P.K."/>
            <person name="Jayasankar P."/>
            <person name="Koringa P.G."/>
            <person name="Patel N.V."/>
            <person name="Hinsu A.T."/>
            <person name="Kumar R."/>
            <person name="Pandey M."/>
            <person name="Agarwal S."/>
            <person name="Srivastava S."/>
            <person name="Singh M."/>
            <person name="Iquebal M.A."/>
            <person name="Jaiswal S."/>
            <person name="Angadi U.B."/>
            <person name="Kumar N."/>
            <person name="Raza M."/>
            <person name="Shah T.M."/>
            <person name="Rai A."/>
            <person name="Jena J.K."/>
        </authorList>
    </citation>
    <scope>NUCLEOTIDE SEQUENCE [LARGE SCALE GENOMIC DNA]</scope>
    <source>
        <strain evidence="3">DASCIFA01</strain>
        <tissue evidence="3">Testis</tissue>
    </source>
</reference>
<sequence>MAIAITKYATDNGKSLETTRLGPTTDMAGKFVSSCIYKEVGDEVVIPFGGDNLETYNELRWTHDTKRVYFKKGSQIKNSELNVDQHGSLILENIQKNTAGEYTGIAYDANGGLIKTIVQKLCVRGHHATIANNGKEVDINSGKKNTKDESKKLFGVDMWLMLVILTGGGSFLILFIICLVCVCRSGRRNKRKAKEEEEYRLANLMPDQTNQPDEQYMQQTTSQRASKSQRPLPPLPIPHDPSYFGPT</sequence>
<comment type="caution">
    <text evidence="3">The sequence shown here is derived from an EMBL/GenBank/DDBJ whole genome shotgun (WGS) entry which is preliminary data.</text>
</comment>
<feature type="transmembrane region" description="Helical" evidence="2">
    <location>
        <begin position="158"/>
        <end position="182"/>
    </location>
</feature>